<evidence type="ECO:0000313" key="3">
    <source>
        <dbReference type="Proteomes" id="UP000294555"/>
    </source>
</evidence>
<proteinExistence type="predicted"/>
<organism evidence="2 3">
    <name type="scientific">Sodalis ligni</name>
    <dbReference type="NCBI Taxonomy" id="2697027"/>
    <lineage>
        <taxon>Bacteria</taxon>
        <taxon>Pseudomonadati</taxon>
        <taxon>Pseudomonadota</taxon>
        <taxon>Gammaproteobacteria</taxon>
        <taxon>Enterobacterales</taxon>
        <taxon>Bruguierivoracaceae</taxon>
        <taxon>Sodalis</taxon>
    </lineage>
</organism>
<dbReference type="PANTHER" id="PTHR16509:SF1">
    <property type="entry name" value="MANGANESE-DEPENDENT ADP-RIBOSE_CDP-ALCOHOL DIPHOSPHATASE"/>
    <property type="match status" value="1"/>
</dbReference>
<name>A0A4R1NIN0_9GAMM</name>
<keyword evidence="3" id="KW-1185">Reference proteome</keyword>
<gene>
    <name evidence="2" type="ORF">EZJ58_5738</name>
</gene>
<dbReference type="GO" id="GO:0016787">
    <property type="term" value="F:hydrolase activity"/>
    <property type="evidence" value="ECO:0007669"/>
    <property type="project" value="InterPro"/>
</dbReference>
<dbReference type="AlphaFoldDB" id="A0A4R1NIN0"/>
<reference evidence="2 3" key="1">
    <citation type="submission" date="2019-02" db="EMBL/GenBank/DDBJ databases">
        <title>Investigation of anaerobic lignin degradation for improved lignocellulosic biofuels.</title>
        <authorList>
            <person name="Deangelis K."/>
        </authorList>
    </citation>
    <scope>NUCLEOTIDE SEQUENCE [LARGE SCALE GENOMIC DNA]</scope>
    <source>
        <strain evidence="2 3">159R</strain>
    </source>
</reference>
<dbReference type="RefSeq" id="WP_132927599.1">
    <property type="nucleotide sequence ID" value="NZ_SJOI01000001.1"/>
</dbReference>
<dbReference type="Proteomes" id="UP000294555">
    <property type="component" value="Unassembled WGS sequence"/>
</dbReference>
<dbReference type="InterPro" id="IPR029052">
    <property type="entry name" value="Metallo-depent_PP-like"/>
</dbReference>
<dbReference type="EMBL" id="SJOI01000001">
    <property type="protein sequence ID" value="TCL07413.1"/>
    <property type="molecule type" value="Genomic_DNA"/>
</dbReference>
<dbReference type="PANTHER" id="PTHR16509">
    <property type="match status" value="1"/>
</dbReference>
<accession>A0A4R1NIN0</accession>
<evidence type="ECO:0000259" key="1">
    <source>
        <dbReference type="Pfam" id="PF00149"/>
    </source>
</evidence>
<dbReference type="OrthoDB" id="9791866at2"/>
<dbReference type="SUPFAM" id="SSF56300">
    <property type="entry name" value="Metallo-dependent phosphatases"/>
    <property type="match status" value="1"/>
</dbReference>
<sequence length="303" mass="33686">MNSLLTAEQWQALGEVGTFYHRPAFAETASSGRVRFGLIADPQYADADPDMRHGRYYRHSLRKLAAAIADLNDTPLDFVVTLGDLVDRAWSSYGDLLPLYGRLRHPHVTVMGNHDADTVSRYLAGRQPPLGLPKHYFHFLVNGYRFVVIDGNDISLYCNQANGDDLPEAQRMLAQLTADGKPQAQSWNGALGKAQLYWLEKTLQAAQARQETVIVLGHYPLAPVNSHNLWNDEIVAALLCRYGVRAYFGGHQHGGGYQRIEGTDFITLKGMVDGEEQTPYAIVELRGSALTLHGRGPEISREL</sequence>
<dbReference type="Pfam" id="PF00149">
    <property type="entry name" value="Metallophos"/>
    <property type="match status" value="1"/>
</dbReference>
<comment type="caution">
    <text evidence="2">The sequence shown here is derived from an EMBL/GenBank/DDBJ whole genome shotgun (WGS) entry which is preliminary data.</text>
</comment>
<dbReference type="InterPro" id="IPR004843">
    <property type="entry name" value="Calcineurin-like_PHP"/>
</dbReference>
<evidence type="ECO:0000313" key="2">
    <source>
        <dbReference type="EMBL" id="TCL07413.1"/>
    </source>
</evidence>
<protein>
    <submittedName>
        <fullName evidence="2">Calcineurin-like phosphoesterase family protein</fullName>
    </submittedName>
</protein>
<feature type="domain" description="Calcineurin-like phosphoesterase" evidence="1">
    <location>
        <begin position="35"/>
        <end position="254"/>
    </location>
</feature>
<dbReference type="Gene3D" id="3.60.21.10">
    <property type="match status" value="1"/>
</dbReference>